<reference evidence="2" key="2">
    <citation type="submission" date="2014-05" db="EMBL/GenBank/DDBJ databases">
        <title>Draft genome sequence of Virgibacillus massiliensis Vm-5.</title>
        <authorList>
            <person name="Khelaifia S."/>
            <person name="Croce O."/>
            <person name="Lagier J.C."/>
            <person name="Raoult D."/>
        </authorList>
    </citation>
    <scope>NUCLEOTIDE SEQUENCE [LARGE SCALE GENOMIC DNA]</scope>
    <source>
        <strain evidence="2">Vm-5</strain>
    </source>
</reference>
<reference evidence="1 2" key="1">
    <citation type="submission" date="2014-03" db="EMBL/GenBank/DDBJ databases">
        <authorList>
            <person name="Urmite Genomes U."/>
        </authorList>
    </citation>
    <scope>NUCLEOTIDE SEQUENCE [LARGE SCALE GENOMIC DNA]</scope>
    <source>
        <strain evidence="1 2">Vm-5</strain>
    </source>
</reference>
<evidence type="ECO:0000313" key="1">
    <source>
        <dbReference type="EMBL" id="CDQ41776.1"/>
    </source>
</evidence>
<proteinExistence type="predicted"/>
<dbReference type="Proteomes" id="UP000028875">
    <property type="component" value="Unassembled WGS sequence"/>
</dbReference>
<dbReference type="AlphaFoldDB" id="A0A024QII7"/>
<comment type="caution">
    <text evidence="1">The sequence shown here is derived from an EMBL/GenBank/DDBJ whole genome shotgun (WGS) entry which is preliminary data.</text>
</comment>
<organism evidence="1 2">
    <name type="scientific">Virgibacillus massiliensis</name>
    <dbReference type="NCBI Taxonomy" id="1462526"/>
    <lineage>
        <taxon>Bacteria</taxon>
        <taxon>Bacillati</taxon>
        <taxon>Bacillota</taxon>
        <taxon>Bacilli</taxon>
        <taxon>Bacillales</taxon>
        <taxon>Bacillaceae</taxon>
        <taxon>Virgibacillus</taxon>
    </lineage>
</organism>
<dbReference type="OrthoDB" id="9991677at2"/>
<dbReference type="EMBL" id="CCDP010000003">
    <property type="protein sequence ID" value="CDQ41776.1"/>
    <property type="molecule type" value="Genomic_DNA"/>
</dbReference>
<gene>
    <name evidence="1" type="ORF">BN990_04153</name>
</gene>
<accession>A0A024QII7</accession>
<keyword evidence="2" id="KW-1185">Reference proteome</keyword>
<dbReference type="STRING" id="1462526.BN990_04153"/>
<name>A0A024QII7_9BACI</name>
<evidence type="ECO:0000313" key="2">
    <source>
        <dbReference type="Proteomes" id="UP000028875"/>
    </source>
</evidence>
<dbReference type="RefSeq" id="WP_038246599.1">
    <property type="nucleotide sequence ID" value="NZ_BNER01000008.1"/>
</dbReference>
<sequence>MLVGPTLTLEKLENHMEAQKVANNKDINDLTKELIVLSDEYQATRKYITDEEGEKIINPDFVKTKASYDEKENLLEERRNSNAFINAKLEELAVIEENSGGKIDKSKEKITLTLNDCLLLGVKEK</sequence>
<protein>
    <submittedName>
        <fullName evidence="1">Uncharacterized protein</fullName>
    </submittedName>
</protein>